<protein>
    <submittedName>
        <fullName evidence="1">Uncharacterized protein</fullName>
    </submittedName>
</protein>
<accession>A0A3D9B2J8</accession>
<name>A0A3D9B2J8_9FLAO</name>
<dbReference type="RefSeq" id="WP_116098916.1">
    <property type="nucleotide sequence ID" value="NZ_QNVU01000024.1"/>
</dbReference>
<gene>
    <name evidence="1" type="ORF">DRF68_12480</name>
</gene>
<proteinExistence type="predicted"/>
<organism evidence="1 2">
    <name type="scientific">Candidatus Chryseobacterium massiliense</name>
    <dbReference type="NCBI Taxonomy" id="204089"/>
    <lineage>
        <taxon>Bacteria</taxon>
        <taxon>Pseudomonadati</taxon>
        <taxon>Bacteroidota</taxon>
        <taxon>Flavobacteriia</taxon>
        <taxon>Flavobacteriales</taxon>
        <taxon>Weeksellaceae</taxon>
        <taxon>Chryseobacterium group</taxon>
        <taxon>Chryseobacterium</taxon>
    </lineage>
</organism>
<evidence type="ECO:0000313" key="1">
    <source>
        <dbReference type="EMBL" id="REC47851.1"/>
    </source>
</evidence>
<evidence type="ECO:0000313" key="2">
    <source>
        <dbReference type="Proteomes" id="UP000256924"/>
    </source>
</evidence>
<dbReference type="EMBL" id="QNVU01000024">
    <property type="protein sequence ID" value="REC47851.1"/>
    <property type="molecule type" value="Genomic_DNA"/>
</dbReference>
<dbReference type="AlphaFoldDB" id="A0A3D9B2J8"/>
<keyword evidence="2" id="KW-1185">Reference proteome</keyword>
<comment type="caution">
    <text evidence="1">The sequence shown here is derived from an EMBL/GenBank/DDBJ whole genome shotgun (WGS) entry which is preliminary data.</text>
</comment>
<dbReference type="Proteomes" id="UP000256924">
    <property type="component" value="Unassembled WGS sequence"/>
</dbReference>
<sequence length="67" mass="7842">MPLHSRDVQKLLKAGFIIIRAENSNLRIKRKTLKSPEWKTIHKGFESKAALRRKMDELLQLSTIIED</sequence>
<reference evidence="1 2" key="1">
    <citation type="journal article" date="2004" name="Emerg. Infect. Dis.">
        <title>Amoebae-resisting bacteria isolated from human nasal swabs by amoebal coculture.</title>
        <authorList>
            <person name="Greub G."/>
            <person name="La Scola B."/>
            <person name="Raoult D."/>
        </authorList>
    </citation>
    <scope>NUCLEOTIDE SEQUENCE [LARGE SCALE GENOMIC DNA]</scope>
    <source>
        <strain evidence="1 2">CCUG 51329</strain>
    </source>
</reference>